<comment type="similarity">
    <text evidence="1 8">Belongs to the CoaE family.</text>
</comment>
<sequence>MNIGLTGGIATGKSTVSQMLVKRGAILIDADVVAREVMLPGHPVLKAVIAHFGQAMLLADGTLDRKKLGEHIFAHKEERKVLEGITHPAIRAEMRGRAAEYEAMYPERLIVSDIPLLYETGQGSSFEEVMVVYIPREMQLTRLMNRNGLSKEEATARISAQMDIEEKRKLADVVIDNSLGLEHTERQIDEFWLRKGLL</sequence>
<dbReference type="InterPro" id="IPR027417">
    <property type="entry name" value="P-loop_NTPase"/>
</dbReference>
<comment type="caution">
    <text evidence="10">The sequence shown here is derived from an EMBL/GenBank/DDBJ whole genome shotgun (WGS) entry which is preliminary data.</text>
</comment>
<dbReference type="Proteomes" id="UP000272464">
    <property type="component" value="Unassembled WGS sequence"/>
</dbReference>
<comment type="pathway">
    <text evidence="8">Cofactor biosynthesis; coenzyme A biosynthesis; CoA from (R)-pantothenate: step 5/5.</text>
</comment>
<evidence type="ECO:0000256" key="3">
    <source>
        <dbReference type="ARBA" id="ARBA00022679"/>
    </source>
</evidence>
<comment type="catalytic activity">
    <reaction evidence="8">
        <text>3'-dephospho-CoA + ATP = ADP + CoA + H(+)</text>
        <dbReference type="Rhea" id="RHEA:18245"/>
        <dbReference type="ChEBI" id="CHEBI:15378"/>
        <dbReference type="ChEBI" id="CHEBI:30616"/>
        <dbReference type="ChEBI" id="CHEBI:57287"/>
        <dbReference type="ChEBI" id="CHEBI:57328"/>
        <dbReference type="ChEBI" id="CHEBI:456216"/>
        <dbReference type="EC" id="2.7.1.24"/>
    </reaction>
</comment>
<dbReference type="GO" id="GO:0004140">
    <property type="term" value="F:dephospho-CoA kinase activity"/>
    <property type="evidence" value="ECO:0007669"/>
    <property type="project" value="UniProtKB-UniRule"/>
</dbReference>
<evidence type="ECO:0000256" key="8">
    <source>
        <dbReference type="HAMAP-Rule" id="MF_00376"/>
    </source>
</evidence>
<keyword evidence="5 8" id="KW-0418">Kinase</keyword>
<dbReference type="AlphaFoldDB" id="A0A3S1DVU0"/>
<dbReference type="EC" id="2.7.1.24" evidence="8 9"/>
<feature type="binding site" evidence="8">
    <location>
        <begin position="10"/>
        <end position="15"/>
    </location>
    <ligand>
        <name>ATP</name>
        <dbReference type="ChEBI" id="CHEBI:30616"/>
    </ligand>
</feature>
<evidence type="ECO:0000313" key="10">
    <source>
        <dbReference type="EMBL" id="RUT29552.1"/>
    </source>
</evidence>
<comment type="function">
    <text evidence="8">Catalyzes the phosphorylation of the 3'-hydroxyl group of dephosphocoenzyme A to form coenzyme A.</text>
</comment>
<dbReference type="SUPFAM" id="SSF52540">
    <property type="entry name" value="P-loop containing nucleoside triphosphate hydrolases"/>
    <property type="match status" value="1"/>
</dbReference>
<dbReference type="EMBL" id="RZNX01000006">
    <property type="protein sequence ID" value="RUT29552.1"/>
    <property type="molecule type" value="Genomic_DNA"/>
</dbReference>
<dbReference type="UniPathway" id="UPA00241">
    <property type="reaction ID" value="UER00356"/>
</dbReference>
<keyword evidence="6 8" id="KW-0067">ATP-binding</keyword>
<protein>
    <recommendedName>
        <fullName evidence="8 9">Dephospho-CoA kinase</fullName>
        <ecNumber evidence="8 9">2.7.1.24</ecNumber>
    </recommendedName>
    <alternativeName>
        <fullName evidence="8">Dephosphocoenzyme A kinase</fullName>
    </alternativeName>
</protein>
<dbReference type="PANTHER" id="PTHR10695:SF46">
    <property type="entry name" value="BIFUNCTIONAL COENZYME A SYNTHASE-RELATED"/>
    <property type="match status" value="1"/>
</dbReference>
<dbReference type="Gene3D" id="3.40.50.300">
    <property type="entry name" value="P-loop containing nucleotide triphosphate hydrolases"/>
    <property type="match status" value="1"/>
</dbReference>
<dbReference type="GO" id="GO:0005737">
    <property type="term" value="C:cytoplasm"/>
    <property type="evidence" value="ECO:0007669"/>
    <property type="project" value="UniProtKB-SubCell"/>
</dbReference>
<dbReference type="RefSeq" id="WP_127199936.1">
    <property type="nucleotide sequence ID" value="NZ_RZNX01000006.1"/>
</dbReference>
<evidence type="ECO:0000256" key="4">
    <source>
        <dbReference type="ARBA" id="ARBA00022741"/>
    </source>
</evidence>
<evidence type="ECO:0000313" key="11">
    <source>
        <dbReference type="Proteomes" id="UP000272464"/>
    </source>
</evidence>
<dbReference type="PROSITE" id="PS51219">
    <property type="entry name" value="DPCK"/>
    <property type="match status" value="1"/>
</dbReference>
<dbReference type="Pfam" id="PF01121">
    <property type="entry name" value="CoaE"/>
    <property type="match status" value="1"/>
</dbReference>
<evidence type="ECO:0000256" key="1">
    <source>
        <dbReference type="ARBA" id="ARBA00009018"/>
    </source>
</evidence>
<dbReference type="CDD" id="cd02022">
    <property type="entry name" value="DPCK"/>
    <property type="match status" value="1"/>
</dbReference>
<dbReference type="GO" id="GO:0015937">
    <property type="term" value="P:coenzyme A biosynthetic process"/>
    <property type="evidence" value="ECO:0007669"/>
    <property type="project" value="UniProtKB-UniRule"/>
</dbReference>
<evidence type="ECO:0000256" key="6">
    <source>
        <dbReference type="ARBA" id="ARBA00022840"/>
    </source>
</evidence>
<proteinExistence type="inferred from homology"/>
<keyword evidence="4 8" id="KW-0547">Nucleotide-binding</keyword>
<dbReference type="FunFam" id="3.40.50.300:FF:000991">
    <property type="entry name" value="Dephospho-CoA kinase"/>
    <property type="match status" value="1"/>
</dbReference>
<dbReference type="HAMAP" id="MF_00376">
    <property type="entry name" value="Dephospho_CoA_kinase"/>
    <property type="match status" value="1"/>
</dbReference>
<accession>A0A3S1DVU0</accession>
<dbReference type="InterPro" id="IPR001977">
    <property type="entry name" value="Depp_CoAkinase"/>
</dbReference>
<comment type="subcellular location">
    <subcellularLocation>
        <location evidence="8">Cytoplasm</location>
    </subcellularLocation>
</comment>
<keyword evidence="11" id="KW-1185">Reference proteome</keyword>
<evidence type="ECO:0000256" key="2">
    <source>
        <dbReference type="ARBA" id="ARBA00022490"/>
    </source>
</evidence>
<evidence type="ECO:0000256" key="9">
    <source>
        <dbReference type="NCBIfam" id="TIGR00152"/>
    </source>
</evidence>
<dbReference type="NCBIfam" id="TIGR00152">
    <property type="entry name" value="dephospho-CoA kinase"/>
    <property type="match status" value="1"/>
</dbReference>
<organism evidence="10 11">
    <name type="scientific">Paenibacillus zeisoli</name>
    <dbReference type="NCBI Taxonomy" id="2496267"/>
    <lineage>
        <taxon>Bacteria</taxon>
        <taxon>Bacillati</taxon>
        <taxon>Bacillota</taxon>
        <taxon>Bacilli</taxon>
        <taxon>Bacillales</taxon>
        <taxon>Paenibacillaceae</taxon>
        <taxon>Paenibacillus</taxon>
    </lineage>
</organism>
<dbReference type="PANTHER" id="PTHR10695">
    <property type="entry name" value="DEPHOSPHO-COA KINASE-RELATED"/>
    <property type="match status" value="1"/>
</dbReference>
<gene>
    <name evidence="8" type="primary">coaE</name>
    <name evidence="10" type="ORF">EJP77_14335</name>
</gene>
<name>A0A3S1DVU0_9BACL</name>
<evidence type="ECO:0000256" key="5">
    <source>
        <dbReference type="ARBA" id="ARBA00022777"/>
    </source>
</evidence>
<keyword evidence="3 8" id="KW-0808">Transferase</keyword>
<dbReference type="OrthoDB" id="9812943at2"/>
<keyword evidence="2 8" id="KW-0963">Cytoplasm</keyword>
<keyword evidence="7 8" id="KW-0173">Coenzyme A biosynthesis</keyword>
<reference evidence="10 11" key="1">
    <citation type="submission" date="2018-12" db="EMBL/GenBank/DDBJ databases">
        <authorList>
            <person name="Sun L."/>
            <person name="Chen Z."/>
        </authorList>
    </citation>
    <scope>NUCLEOTIDE SEQUENCE [LARGE SCALE GENOMIC DNA]</scope>
    <source>
        <strain evidence="10 11">3-5-3</strain>
    </source>
</reference>
<evidence type="ECO:0000256" key="7">
    <source>
        <dbReference type="ARBA" id="ARBA00022993"/>
    </source>
</evidence>
<dbReference type="GO" id="GO:0005524">
    <property type="term" value="F:ATP binding"/>
    <property type="evidence" value="ECO:0007669"/>
    <property type="project" value="UniProtKB-UniRule"/>
</dbReference>